<proteinExistence type="predicted"/>
<dbReference type="EMBL" id="BAABHX010000004">
    <property type="protein sequence ID" value="GAA5095559.1"/>
    <property type="molecule type" value="Genomic_DNA"/>
</dbReference>
<sequence length="697" mass="75324">MKKILLLFFLIISRTFFAQADCATALTVCGNSNITYSPTGIGAVNENLGGCLSSGEHNSIWYRFTIATGGTLTFDLIPTDPGADYDWAIYGPNVTCGTLGSPIRCNAATVIGVGASTGLNMTSTIISAAGGSLTPYCQYMDVLPGQTYYLYIDNWVGAGSTTVAPFSLTWGGTATLASPFTDPAIQTQPFHPPGAPAANPADPREIIVCENPMIFDFSTLSAGILNGNTNFQISYHTSQNEALSGANPILSPITVNTTTIYYYSVHYQDPANPNNPINSCRQVGAFKFKFGNISGTNVTLYSCNNNNAGVATFDLTSAVVFGDPTATKQYYNTLSDLNAGTNPIANPAAFVSAEGTVYVKITSQYGCTAIAIITLKFYPVVVVTEATLRSCFIESDPSTALFNLTTAPITTQTSTKKYYPSLIDAQNGTNEILNFLNYIAPNGVIYIKVFNSNNCYAIAKVTLVVIPPVYSSILQDKIICMEDKTTLDAGSGFTSYEWSTGATTQTINNVGVGTYWVKLKTGDCTAKQTVKVYASEQPVISTVDITNNTVTVNVTGGTPPYKYSLDNVNWQDSNVFTNVPRGDSHVFVKDGYDCDPIGITIVVPNLVNVITPNGDGVNDIIDYSALGSKQNLIFNIFDRYGTKIFQADKFNNYKWDGTIGGKKVPTGTYWYSVTWNENDKKNTLYKYTGWVMVKNRE</sequence>
<accession>A0ABP9MHY1</accession>
<evidence type="ECO:0000313" key="3">
    <source>
        <dbReference type="Proteomes" id="UP001500353"/>
    </source>
</evidence>
<dbReference type="InterPro" id="IPR026341">
    <property type="entry name" value="T9SS_type_B"/>
</dbReference>
<feature type="signal peptide" evidence="1">
    <location>
        <begin position="1"/>
        <end position="20"/>
    </location>
</feature>
<evidence type="ECO:0000256" key="1">
    <source>
        <dbReference type="SAM" id="SignalP"/>
    </source>
</evidence>
<dbReference type="Gene3D" id="2.60.120.380">
    <property type="match status" value="1"/>
</dbReference>
<comment type="caution">
    <text evidence="2">The sequence shown here is derived from an EMBL/GenBank/DDBJ whole genome shotgun (WGS) entry which is preliminary data.</text>
</comment>
<dbReference type="RefSeq" id="WP_345205302.1">
    <property type="nucleotide sequence ID" value="NZ_BAABHX010000004.1"/>
</dbReference>
<protein>
    <submittedName>
        <fullName evidence="2">T9SS type B sorting domain-containing protein</fullName>
    </submittedName>
</protein>
<dbReference type="Proteomes" id="UP001500353">
    <property type="component" value="Unassembled WGS sequence"/>
</dbReference>
<name>A0ABP9MHY1_9FLAO</name>
<feature type="chain" id="PRO_5046615620" evidence="1">
    <location>
        <begin position="21"/>
        <end position="697"/>
    </location>
</feature>
<evidence type="ECO:0000313" key="2">
    <source>
        <dbReference type="EMBL" id="GAA5095559.1"/>
    </source>
</evidence>
<dbReference type="Pfam" id="PF13585">
    <property type="entry name" value="CHU_C"/>
    <property type="match status" value="1"/>
</dbReference>
<keyword evidence="3" id="KW-1185">Reference proteome</keyword>
<keyword evidence="1" id="KW-0732">Signal</keyword>
<reference evidence="3" key="1">
    <citation type="journal article" date="2019" name="Int. J. Syst. Evol. Microbiol.">
        <title>The Global Catalogue of Microorganisms (GCM) 10K type strain sequencing project: providing services to taxonomists for standard genome sequencing and annotation.</title>
        <authorList>
            <consortium name="The Broad Institute Genomics Platform"/>
            <consortium name="The Broad Institute Genome Sequencing Center for Infectious Disease"/>
            <person name="Wu L."/>
            <person name="Ma J."/>
        </authorList>
    </citation>
    <scope>NUCLEOTIDE SEQUENCE [LARGE SCALE GENOMIC DNA]</scope>
    <source>
        <strain evidence="3">JCM 18019</strain>
    </source>
</reference>
<gene>
    <name evidence="2" type="ORF">GCM10023210_28450</name>
</gene>
<dbReference type="NCBIfam" id="TIGR04131">
    <property type="entry name" value="Bac_Flav_CTERM"/>
    <property type="match status" value="1"/>
</dbReference>
<organism evidence="2 3">
    <name type="scientific">Chryseobacterium ginsengisoli</name>
    <dbReference type="NCBI Taxonomy" id="363853"/>
    <lineage>
        <taxon>Bacteria</taxon>
        <taxon>Pseudomonadati</taxon>
        <taxon>Bacteroidota</taxon>
        <taxon>Flavobacteriia</taxon>
        <taxon>Flavobacteriales</taxon>
        <taxon>Weeksellaceae</taxon>
        <taxon>Chryseobacterium group</taxon>
        <taxon>Chryseobacterium</taxon>
    </lineage>
</organism>